<protein>
    <submittedName>
        <fullName evidence="1">Uncharacterized protein</fullName>
    </submittedName>
</protein>
<dbReference type="EMBL" id="ANPB02000006">
    <property type="protein sequence ID" value="KAF4480955.1"/>
    <property type="molecule type" value="Genomic_DNA"/>
</dbReference>
<dbReference type="InParanoid" id="A0A7J6IV06"/>
<comment type="caution">
    <text evidence="1">The sequence shown here is derived from an EMBL/GenBank/DDBJ whole genome shotgun (WGS) entry which is preliminary data.</text>
</comment>
<evidence type="ECO:0000313" key="2">
    <source>
        <dbReference type="Proteomes" id="UP000011096"/>
    </source>
</evidence>
<reference evidence="1 2" key="2">
    <citation type="submission" date="2020-04" db="EMBL/GenBank/DDBJ databases">
        <title>Genome sequencing and assembly of multiple isolates from the Colletotrichum gloeosporioides species complex.</title>
        <authorList>
            <person name="Gan P."/>
            <person name="Shirasu K."/>
        </authorList>
    </citation>
    <scope>NUCLEOTIDE SEQUENCE [LARGE SCALE GENOMIC DNA]</scope>
    <source>
        <strain evidence="1 2">Nara gc5</strain>
    </source>
</reference>
<keyword evidence="2" id="KW-1185">Reference proteome</keyword>
<dbReference type="Proteomes" id="UP000011096">
    <property type="component" value="Unassembled WGS sequence"/>
</dbReference>
<gene>
    <name evidence="1" type="ORF">CGGC5_v010904</name>
</gene>
<organism evidence="1 2">
    <name type="scientific">Colletotrichum fructicola (strain Nara gc5)</name>
    <name type="common">Anthracnose fungus</name>
    <name type="synonym">Colletotrichum gloeosporioides (strain Nara gc5)</name>
    <dbReference type="NCBI Taxonomy" id="1213859"/>
    <lineage>
        <taxon>Eukaryota</taxon>
        <taxon>Fungi</taxon>
        <taxon>Dikarya</taxon>
        <taxon>Ascomycota</taxon>
        <taxon>Pezizomycotina</taxon>
        <taxon>Sordariomycetes</taxon>
        <taxon>Hypocreomycetidae</taxon>
        <taxon>Glomerellales</taxon>
        <taxon>Glomerellaceae</taxon>
        <taxon>Colletotrichum</taxon>
        <taxon>Colletotrichum gloeosporioides species complex</taxon>
    </lineage>
</organism>
<dbReference type="GeneID" id="90980119"/>
<dbReference type="RefSeq" id="XP_066008213.1">
    <property type="nucleotide sequence ID" value="XM_066152432.1"/>
</dbReference>
<reference evidence="1 2" key="1">
    <citation type="submission" date="2012-08" db="EMBL/GenBank/DDBJ databases">
        <authorList>
            <person name="Gan P.H.P."/>
            <person name="Ikeda K."/>
            <person name="Irieda H."/>
            <person name="Narusaka M."/>
            <person name="O'Connell R.J."/>
            <person name="Narusaka Y."/>
            <person name="Takano Y."/>
            <person name="Kubo Y."/>
            <person name="Shirasu K."/>
        </authorList>
    </citation>
    <scope>NUCLEOTIDE SEQUENCE [LARGE SCALE GENOMIC DNA]</scope>
    <source>
        <strain evidence="1 2">Nara gc5</strain>
    </source>
</reference>
<dbReference type="AlphaFoldDB" id="A0A7J6IV06"/>
<evidence type="ECO:0000313" key="1">
    <source>
        <dbReference type="EMBL" id="KAF4480955.1"/>
    </source>
</evidence>
<accession>A0A7J6IV06</accession>
<sequence length="82" mass="9080">MRAPSGIGPTAPERHPSGWKLRVYASIASDKKLQEACLPKVRRGPDDSIILHGTVHDDRSTTTKAVDHRDREAELRAQIRVG</sequence>
<name>A0A7J6IV06_COLFN</name>
<proteinExistence type="predicted"/>